<evidence type="ECO:0000313" key="1">
    <source>
        <dbReference type="EMBL" id="MBP2383772.1"/>
    </source>
</evidence>
<gene>
    <name evidence="1" type="ORF">JOF43_003761</name>
</gene>
<sequence>MRTIHRDVSAVSRTLGIGRADLAGTRNAQGEIALFLVTGGAPIAPLTIPVRAFGLAMGDDCIAVRDYGEHRGLSRILEAAGIAQMVSHDHAGGTLVAVMCVAGCLLAKIPAAQRPELTAAA</sequence>
<dbReference type="Proteomes" id="UP001519290">
    <property type="component" value="Unassembled WGS sequence"/>
</dbReference>
<keyword evidence="2" id="KW-1185">Reference proteome</keyword>
<comment type="caution">
    <text evidence="1">The sequence shown here is derived from an EMBL/GenBank/DDBJ whole genome shotgun (WGS) entry which is preliminary data.</text>
</comment>
<accession>A0ABS4X5N5</accession>
<dbReference type="RefSeq" id="WP_209904603.1">
    <property type="nucleotide sequence ID" value="NZ_BAAAJW010000017.1"/>
</dbReference>
<name>A0ABS4X5N5_9MICO</name>
<reference evidence="1 2" key="1">
    <citation type="submission" date="2021-03" db="EMBL/GenBank/DDBJ databases">
        <title>Sequencing the genomes of 1000 actinobacteria strains.</title>
        <authorList>
            <person name="Klenk H.-P."/>
        </authorList>
    </citation>
    <scope>NUCLEOTIDE SEQUENCE [LARGE SCALE GENOMIC DNA]</scope>
    <source>
        <strain evidence="1 2">DSM 14566</strain>
    </source>
</reference>
<evidence type="ECO:0000313" key="2">
    <source>
        <dbReference type="Proteomes" id="UP001519290"/>
    </source>
</evidence>
<dbReference type="EMBL" id="JAGIOD010000002">
    <property type="protein sequence ID" value="MBP2383772.1"/>
    <property type="molecule type" value="Genomic_DNA"/>
</dbReference>
<protein>
    <submittedName>
        <fullName evidence="1">Uncharacterized protein</fullName>
    </submittedName>
</protein>
<proteinExistence type="predicted"/>
<organism evidence="1 2">
    <name type="scientific">Brachybacterium sacelli</name>
    <dbReference type="NCBI Taxonomy" id="173364"/>
    <lineage>
        <taxon>Bacteria</taxon>
        <taxon>Bacillati</taxon>
        <taxon>Actinomycetota</taxon>
        <taxon>Actinomycetes</taxon>
        <taxon>Micrococcales</taxon>
        <taxon>Dermabacteraceae</taxon>
        <taxon>Brachybacterium</taxon>
    </lineage>
</organism>